<keyword evidence="1" id="KW-1133">Transmembrane helix</keyword>
<dbReference type="EMBL" id="PGXC01000057">
    <property type="protein sequence ID" value="PKK88238.1"/>
    <property type="molecule type" value="Genomic_DNA"/>
</dbReference>
<accession>A0A2N1PIR3</accession>
<gene>
    <name evidence="2" type="ORF">CVV64_19775</name>
</gene>
<keyword evidence="1" id="KW-0472">Membrane</keyword>
<evidence type="ECO:0000313" key="3">
    <source>
        <dbReference type="Proteomes" id="UP000233256"/>
    </source>
</evidence>
<keyword evidence="1" id="KW-0812">Transmembrane</keyword>
<evidence type="ECO:0008006" key="4">
    <source>
        <dbReference type="Google" id="ProtNLM"/>
    </source>
</evidence>
<protein>
    <recommendedName>
        <fullName evidence="4">Superinfection immunity protein</fullName>
    </recommendedName>
</protein>
<evidence type="ECO:0000256" key="1">
    <source>
        <dbReference type="SAM" id="Phobius"/>
    </source>
</evidence>
<evidence type="ECO:0000313" key="2">
    <source>
        <dbReference type="EMBL" id="PKK88238.1"/>
    </source>
</evidence>
<proteinExistence type="predicted"/>
<feature type="transmembrane region" description="Helical" evidence="1">
    <location>
        <begin position="7"/>
        <end position="28"/>
    </location>
</feature>
<feature type="transmembrane region" description="Helical" evidence="1">
    <location>
        <begin position="34"/>
        <end position="60"/>
    </location>
</feature>
<dbReference type="AlphaFoldDB" id="A0A2N1PIR3"/>
<name>A0A2N1PIR3_9BACT</name>
<reference evidence="2 3" key="1">
    <citation type="journal article" date="2017" name="ISME J.">
        <title>Potential for microbial H2 and metal transformations associated with novel bacteria and archaea in deep terrestrial subsurface sediments.</title>
        <authorList>
            <person name="Hernsdorf A.W."/>
            <person name="Amano Y."/>
            <person name="Miyakawa K."/>
            <person name="Ise K."/>
            <person name="Suzuki Y."/>
            <person name="Anantharaman K."/>
            <person name="Probst A."/>
            <person name="Burstein D."/>
            <person name="Thomas B.C."/>
            <person name="Banfield J.F."/>
        </authorList>
    </citation>
    <scope>NUCLEOTIDE SEQUENCE [LARGE SCALE GENOMIC DNA]</scope>
    <source>
        <strain evidence="2">HGW-Wallbacteria-1</strain>
    </source>
</reference>
<dbReference type="Proteomes" id="UP000233256">
    <property type="component" value="Unassembled WGS sequence"/>
</dbReference>
<comment type="caution">
    <text evidence="2">The sequence shown here is derived from an EMBL/GenBank/DDBJ whole genome shotgun (WGS) entry which is preliminary data.</text>
</comment>
<sequence>MGIGFTEIIVILFGIPFLCLPSLIAIGTNHPRKLSIILVNILGLPIGGLGWVVAMVWCFFRQNENGNRSENEEDSR</sequence>
<organism evidence="2 3">
    <name type="scientific">Candidatus Wallbacteria bacterium HGW-Wallbacteria-1</name>
    <dbReference type="NCBI Taxonomy" id="2013854"/>
    <lineage>
        <taxon>Bacteria</taxon>
        <taxon>Candidatus Walliibacteriota</taxon>
    </lineage>
</organism>